<dbReference type="InterPro" id="IPR003715">
    <property type="entry name" value="Poly_export_N"/>
</dbReference>
<dbReference type="Pfam" id="PF10531">
    <property type="entry name" value="SLBB"/>
    <property type="match status" value="5"/>
</dbReference>
<evidence type="ECO:0000259" key="3">
    <source>
        <dbReference type="Pfam" id="PF02563"/>
    </source>
</evidence>
<feature type="signal peptide" evidence="2">
    <location>
        <begin position="1"/>
        <end position="22"/>
    </location>
</feature>
<sequence>MQKLTQFILAITFLFFAIGVEAASPTAPSPAMLEQFKKLSPAEQQRLARQYGYQLPAANTGTNTTEQPQEVERLQQRDRMLEQQPLRKEESKEAERFGLKLFDAEISTFAPVGNQPVPDGYVLGAGDQLLLQLFGKQSDSYTLDVARDGNIMLPDIGPLNVAGLRFNKASELIVERIRSANIGLNAAVSMGQLRTINIFVAGEAKYPGVYAVSALTTVTQALFVAGGVSDIGSLREIEVKRAGETVARFDLYELLLRGDSRNDINLKHGDVLFVAPVKALAEVRGEVKRPAIYEVKPTDTLSSLLAMAGGAKANGYINAAVLERYNDQRLRDFRNVDLTTSTDNAIAVKAGDVLRVAASSERVENQLVLAGAVSRPGFYAWRDGYKVTDIIRSLWSDLLLSADLHYAIIVRQVNSAGDIEVIQFNLAEALDNPAGLHNILLNPRDNIVVFHHADQVYQREKLNQHIRDTILEKIELPPEQRWLMGDLASAAFVVMQEPKTEEMPAQQQDQEPLLFMTEQEQQELLQKTLADILERLYTENDALQLTVHLNRQELLYPIMQKLKQQARANDNLKIVTVGGDVKVPGDYPLAVNSRVTDLVAAAGGLNDSAYFNRAELSRTSDTNTQLNGVTINHKAIDLAAVYAGNAEDVALQSRDRLNIFATPEWKTNREVTLAGEVRFPGTYKVRQGERLSDVIQRAGGLTENAFAFGAIFTREQIQKKEAEQMEKLLEQLKSDVATRALSTERAQATPQDSLLLLRELGKIEPVGRLVINLEQIVAQNPLFDMVVEDKDTLHVPRYNRAITIVGEVQYAGSHRFDGALAVSDYLTLAGGFRKRADDERVYIVRADGSVALPGSGGWFSRNKADLLPGDTIVVPLDTEYKDNLTLWGQITQIFYQSAIALAALNSF</sequence>
<dbReference type="GO" id="GO:0015159">
    <property type="term" value="F:polysaccharide transmembrane transporter activity"/>
    <property type="evidence" value="ECO:0007669"/>
    <property type="project" value="InterPro"/>
</dbReference>
<dbReference type="PANTHER" id="PTHR33619:SF3">
    <property type="entry name" value="POLYSACCHARIDE EXPORT PROTEIN GFCE-RELATED"/>
    <property type="match status" value="1"/>
</dbReference>
<dbReference type="EMBL" id="OBEB01000003">
    <property type="protein sequence ID" value="SNY51877.1"/>
    <property type="molecule type" value="Genomic_DNA"/>
</dbReference>
<proteinExistence type="predicted"/>
<dbReference type="PANTHER" id="PTHR33619">
    <property type="entry name" value="POLYSACCHARIDE EXPORT PROTEIN GFCE-RELATED"/>
    <property type="match status" value="1"/>
</dbReference>
<dbReference type="Proteomes" id="UP000219353">
    <property type="component" value="Unassembled WGS sequence"/>
</dbReference>
<evidence type="ECO:0000256" key="1">
    <source>
        <dbReference type="ARBA" id="ARBA00022729"/>
    </source>
</evidence>
<evidence type="ECO:0000313" key="5">
    <source>
        <dbReference type="EMBL" id="SNY51877.1"/>
    </source>
</evidence>
<reference evidence="6" key="1">
    <citation type="submission" date="2017-09" db="EMBL/GenBank/DDBJ databases">
        <authorList>
            <person name="Varghese N."/>
            <person name="Submissions S."/>
        </authorList>
    </citation>
    <scope>NUCLEOTIDE SEQUENCE [LARGE SCALE GENOMIC DNA]</scope>
    <source>
        <strain evidence="6">CGMCC 1.12461</strain>
    </source>
</reference>
<dbReference type="Pfam" id="PF02563">
    <property type="entry name" value="Poly_export"/>
    <property type="match status" value="1"/>
</dbReference>
<accession>A0A285IW25</accession>
<keyword evidence="1 2" id="KW-0732">Signal</keyword>
<dbReference type="InterPro" id="IPR019554">
    <property type="entry name" value="Soluble_ligand-bd"/>
</dbReference>
<feature type="chain" id="PRO_5012854687" evidence="2">
    <location>
        <begin position="23"/>
        <end position="907"/>
    </location>
</feature>
<protein>
    <submittedName>
        <fullName evidence="5">Protein involved in polysaccharide export, contains SLBB domain of the beta-grasp fold</fullName>
    </submittedName>
</protein>
<evidence type="ECO:0000313" key="6">
    <source>
        <dbReference type="Proteomes" id="UP000219353"/>
    </source>
</evidence>
<feature type="domain" description="Soluble ligand binding" evidence="4">
    <location>
        <begin position="574"/>
        <end position="621"/>
    </location>
</feature>
<feature type="domain" description="Polysaccharide export protein N-terminal" evidence="3">
    <location>
        <begin position="116"/>
        <end position="179"/>
    </location>
</feature>
<keyword evidence="6" id="KW-1185">Reference proteome</keyword>
<dbReference type="RefSeq" id="WP_245861553.1">
    <property type="nucleotide sequence ID" value="NZ_OBEB01000003.1"/>
</dbReference>
<name>A0A285IW25_9GAMM</name>
<feature type="domain" description="Soluble ligand binding" evidence="4">
    <location>
        <begin position="198"/>
        <end position="249"/>
    </location>
</feature>
<evidence type="ECO:0000256" key="2">
    <source>
        <dbReference type="SAM" id="SignalP"/>
    </source>
</evidence>
<feature type="domain" description="Soluble ligand binding" evidence="4">
    <location>
        <begin position="671"/>
        <end position="705"/>
    </location>
</feature>
<organism evidence="5 6">
    <name type="scientific">Arsukibacterium tuosuense</name>
    <dbReference type="NCBI Taxonomy" id="1323745"/>
    <lineage>
        <taxon>Bacteria</taxon>
        <taxon>Pseudomonadati</taxon>
        <taxon>Pseudomonadota</taxon>
        <taxon>Gammaproteobacteria</taxon>
        <taxon>Chromatiales</taxon>
        <taxon>Chromatiaceae</taxon>
        <taxon>Arsukibacterium</taxon>
    </lineage>
</organism>
<feature type="domain" description="Soluble ligand binding" evidence="4">
    <location>
        <begin position="802"/>
        <end position="850"/>
    </location>
</feature>
<dbReference type="InterPro" id="IPR049712">
    <property type="entry name" value="Poly_export"/>
</dbReference>
<evidence type="ECO:0000259" key="4">
    <source>
        <dbReference type="Pfam" id="PF10531"/>
    </source>
</evidence>
<dbReference type="AlphaFoldDB" id="A0A285IW25"/>
<gene>
    <name evidence="5" type="ORF">SAMN06297280_2012</name>
</gene>
<feature type="domain" description="Soluble ligand binding" evidence="4">
    <location>
        <begin position="283"/>
        <end position="324"/>
    </location>
</feature>
<dbReference type="Gene3D" id="3.10.560.10">
    <property type="entry name" value="Outer membrane lipoprotein wza domain like"/>
    <property type="match status" value="6"/>
</dbReference>